<sequence>MAPLRAASKTSIALYLAGHWLSRGPSSATWRRRERGDRIPAQHQCAAGNDERKQTAMPLLLAKGVSGTPV</sequence>
<keyword evidence="2" id="KW-1185">Reference proteome</keyword>
<dbReference type="Proteomes" id="UP000697297">
    <property type="component" value="Unassembled WGS sequence"/>
</dbReference>
<organism evidence="1 2">
    <name type="scientific">Ogataea haglerorum</name>
    <dbReference type="NCBI Taxonomy" id="1937702"/>
    <lineage>
        <taxon>Eukaryota</taxon>
        <taxon>Fungi</taxon>
        <taxon>Dikarya</taxon>
        <taxon>Ascomycota</taxon>
        <taxon>Saccharomycotina</taxon>
        <taxon>Pichiomycetes</taxon>
        <taxon>Pichiales</taxon>
        <taxon>Pichiaceae</taxon>
        <taxon>Ogataea</taxon>
    </lineage>
</organism>
<gene>
    <name evidence="1" type="ORF">KL946_001810</name>
</gene>
<comment type="caution">
    <text evidence="1">The sequence shown here is derived from an EMBL/GenBank/DDBJ whole genome shotgun (WGS) entry which is preliminary data.</text>
</comment>
<evidence type="ECO:0000313" key="2">
    <source>
        <dbReference type="Proteomes" id="UP000697297"/>
    </source>
</evidence>
<protein>
    <submittedName>
        <fullName evidence="1">Uncharacterized protein</fullName>
    </submittedName>
</protein>
<proteinExistence type="predicted"/>
<name>A0ABQ7RJ72_9ASCO</name>
<evidence type="ECO:0000313" key="1">
    <source>
        <dbReference type="EMBL" id="KAG7766622.1"/>
    </source>
</evidence>
<reference evidence="1 2" key="1">
    <citation type="journal article" date="2021" name="G3 (Bethesda)">
        <title>Genomic diversity, chromosomal rearrangements, and interspecies hybridization in the ogataea polymorpha species complex.</title>
        <authorList>
            <person name="Hanson S.J."/>
            <person name="Cinneide E.O."/>
            <person name="Salzberg L.I."/>
            <person name="Wolfe K.H."/>
            <person name="McGowan J."/>
            <person name="Fitzpatrick D.A."/>
            <person name="Matlin K."/>
        </authorList>
    </citation>
    <scope>NUCLEOTIDE SEQUENCE [LARGE SCALE GENOMIC DNA]</scope>
    <source>
        <strain evidence="1">81-436-3</strain>
    </source>
</reference>
<dbReference type="EMBL" id="JAHLUN010000004">
    <property type="protein sequence ID" value="KAG7766622.1"/>
    <property type="molecule type" value="Genomic_DNA"/>
</dbReference>
<accession>A0ABQ7RJ72</accession>